<dbReference type="InterPro" id="IPR009936">
    <property type="entry name" value="DUF1468"/>
</dbReference>
<dbReference type="OrthoDB" id="327405at2157"/>
<reference evidence="4" key="1">
    <citation type="submission" date="2016-10" db="EMBL/GenBank/DDBJ databases">
        <authorList>
            <person name="Varghese N."/>
            <person name="Submissions S."/>
        </authorList>
    </citation>
    <scope>NUCLEOTIDE SEQUENCE [LARGE SCALE GENOMIC DNA]</scope>
    <source>
        <strain evidence="4">CGMCC 1.7739</strain>
    </source>
</reference>
<evidence type="ECO:0000259" key="2">
    <source>
        <dbReference type="Pfam" id="PF07331"/>
    </source>
</evidence>
<feature type="transmembrane region" description="Helical" evidence="1">
    <location>
        <begin position="82"/>
        <end position="112"/>
    </location>
</feature>
<evidence type="ECO:0000313" key="3">
    <source>
        <dbReference type="EMBL" id="SFG86378.1"/>
    </source>
</evidence>
<protein>
    <submittedName>
        <fullName evidence="3">Tripartite tricarboxylate transporter TctB family protein</fullName>
    </submittedName>
</protein>
<dbReference type="RefSeq" id="WP_092893511.1">
    <property type="nucleotide sequence ID" value="NZ_FOOQ01000005.1"/>
</dbReference>
<keyword evidence="1" id="KW-1133">Transmembrane helix</keyword>
<dbReference type="AlphaFoldDB" id="A0A1I2VAP0"/>
<keyword evidence="1" id="KW-0472">Membrane</keyword>
<keyword evidence="4" id="KW-1185">Reference proteome</keyword>
<gene>
    <name evidence="3" type="ORF">SAMN04488063_3141</name>
</gene>
<evidence type="ECO:0000256" key="1">
    <source>
        <dbReference type="SAM" id="Phobius"/>
    </source>
</evidence>
<dbReference type="Proteomes" id="UP000198876">
    <property type="component" value="Unassembled WGS sequence"/>
</dbReference>
<organism evidence="3 4">
    <name type="scientific">Halopelagius inordinatus</name>
    <dbReference type="NCBI Taxonomy" id="553467"/>
    <lineage>
        <taxon>Archaea</taxon>
        <taxon>Methanobacteriati</taxon>
        <taxon>Methanobacteriota</taxon>
        <taxon>Stenosarchaea group</taxon>
        <taxon>Halobacteria</taxon>
        <taxon>Halobacteriales</taxon>
        <taxon>Haloferacaceae</taxon>
    </lineage>
</organism>
<accession>A0A1I2VAP0</accession>
<evidence type="ECO:0000313" key="4">
    <source>
        <dbReference type="Proteomes" id="UP000198876"/>
    </source>
</evidence>
<feature type="domain" description="DUF1468" evidence="2">
    <location>
        <begin position="12"/>
        <end position="148"/>
    </location>
</feature>
<feature type="transmembrane region" description="Helical" evidence="1">
    <location>
        <begin position="124"/>
        <end position="147"/>
    </location>
</feature>
<dbReference type="Pfam" id="PF07331">
    <property type="entry name" value="TctB"/>
    <property type="match status" value="1"/>
</dbReference>
<name>A0A1I2VAP0_9EURY</name>
<keyword evidence="1" id="KW-0812">Transmembrane</keyword>
<proteinExistence type="predicted"/>
<dbReference type="EMBL" id="FOOQ01000005">
    <property type="protein sequence ID" value="SFG86378.1"/>
    <property type="molecule type" value="Genomic_DNA"/>
</dbReference>
<feature type="transmembrane region" description="Helical" evidence="1">
    <location>
        <begin position="43"/>
        <end position="61"/>
    </location>
</feature>
<dbReference type="STRING" id="553467.SAMN04488063_3141"/>
<sequence length="171" mass="17990">MTLTLERSNELASVLLLGLCLAVFAVTADFPEGPNTGSPGAAFFPRLIVAGIGILAVVQLVQSLRADETRTHVIDAETTKRVATVTAFLVVYVALMPVLGFLVDTAVFLVLFGRYSGVDDAGKSVGIALVSTIVLYYAFVDFLNVPLPESAILPISRLLPSLTGTLVVVGP</sequence>